<proteinExistence type="predicted"/>
<dbReference type="VEuPathDB" id="ToxoDB:TGDOM2_313422B"/>
<dbReference type="AlphaFoldDB" id="A0A086JZ88"/>
<dbReference type="EMBL" id="AHZU02001011">
    <property type="protein sequence ID" value="KFG37456.1"/>
    <property type="molecule type" value="Genomic_DNA"/>
</dbReference>
<comment type="caution">
    <text evidence="1">The sequence shown here is derived from an EMBL/GenBank/DDBJ whole genome shotgun (WGS) entry which is preliminary data.</text>
</comment>
<protein>
    <submittedName>
        <fullName evidence="1">Uncharacterized protein</fullName>
    </submittedName>
</protein>
<feature type="non-terminal residue" evidence="1">
    <location>
        <position position="1"/>
    </location>
</feature>
<accession>A0A086JZ88</accession>
<evidence type="ECO:0000313" key="1">
    <source>
        <dbReference type="EMBL" id="KFG37456.1"/>
    </source>
</evidence>
<organism evidence="1 2">
    <name type="scientific">Toxoplasma gondii GAB2-2007-GAL-DOM2</name>
    <dbReference type="NCBI Taxonomy" id="1130820"/>
    <lineage>
        <taxon>Eukaryota</taxon>
        <taxon>Sar</taxon>
        <taxon>Alveolata</taxon>
        <taxon>Apicomplexa</taxon>
        <taxon>Conoidasida</taxon>
        <taxon>Coccidia</taxon>
        <taxon>Eucoccidiorida</taxon>
        <taxon>Eimeriorina</taxon>
        <taxon>Sarcocystidae</taxon>
        <taxon>Toxoplasma</taxon>
    </lineage>
</organism>
<sequence length="144" mass="16460">AEMFAAAFRGRSCWRPVCILNKSEGEKEAIARDRAERGRVLAALDLALRRLIHRMVTVCSGRREDGSKLPIQEWIKRKADYLEDCRRHLDRVCGGRNEKAVQAERPAEATEELGEQHPFCIELIERFRRACAADVEQRVPSASQ</sequence>
<evidence type="ECO:0000313" key="2">
    <source>
        <dbReference type="Proteomes" id="UP000028837"/>
    </source>
</evidence>
<dbReference type="Proteomes" id="UP000028837">
    <property type="component" value="Unassembled WGS sequence"/>
</dbReference>
<name>A0A086JZ88_TOXGO</name>
<gene>
    <name evidence="1" type="ORF">TGDOM2_313422B</name>
</gene>
<reference evidence="1 2" key="1">
    <citation type="submission" date="2014-02" db="EMBL/GenBank/DDBJ databases">
        <authorList>
            <person name="Sibley D."/>
            <person name="Venepally P."/>
            <person name="Karamycheva S."/>
            <person name="Hadjithomas M."/>
            <person name="Khan A."/>
            <person name="Brunk B."/>
            <person name="Roos D."/>
            <person name="Caler E."/>
            <person name="Lorenzi H."/>
        </authorList>
    </citation>
    <scope>NUCLEOTIDE SEQUENCE [LARGE SCALE GENOMIC DNA]</scope>
    <source>
        <strain evidence="1 2">GAB2-2007-GAL-DOM2</strain>
    </source>
</reference>